<protein>
    <recommendedName>
        <fullName evidence="2">DUF8050 domain-containing protein</fullName>
    </recommendedName>
</protein>
<dbReference type="NCBIfam" id="TIGR04206">
    <property type="entry name" value="near_ArtA"/>
    <property type="match status" value="1"/>
</dbReference>
<feature type="transmembrane region" description="Helical" evidence="1">
    <location>
        <begin position="23"/>
        <end position="51"/>
    </location>
</feature>
<comment type="caution">
    <text evidence="3">The sequence shown here is derived from an EMBL/GenBank/DDBJ whole genome shotgun (WGS) entry which is preliminary data.</text>
</comment>
<evidence type="ECO:0000256" key="1">
    <source>
        <dbReference type="SAM" id="Phobius"/>
    </source>
</evidence>
<dbReference type="InterPro" id="IPR026436">
    <property type="entry name" value="CHP04206"/>
</dbReference>
<keyword evidence="4" id="KW-1185">Reference proteome</keyword>
<dbReference type="RefSeq" id="WP_005038706.1">
    <property type="nucleotide sequence ID" value="NZ_AOME01000003.1"/>
</dbReference>
<feature type="transmembrane region" description="Helical" evidence="1">
    <location>
        <begin position="108"/>
        <end position="127"/>
    </location>
</feature>
<feature type="domain" description="DUF8050" evidence="2">
    <location>
        <begin position="8"/>
        <end position="156"/>
    </location>
</feature>
<evidence type="ECO:0000313" key="4">
    <source>
        <dbReference type="Proteomes" id="UP000011625"/>
    </source>
</evidence>
<dbReference type="Proteomes" id="UP000011625">
    <property type="component" value="Unassembled WGS sequence"/>
</dbReference>
<reference evidence="3 4" key="1">
    <citation type="journal article" date="2014" name="PLoS Genet.">
        <title>Phylogenetically driven sequencing of extremely halophilic archaea reveals strategies for static and dynamic osmo-response.</title>
        <authorList>
            <person name="Becker E.A."/>
            <person name="Seitzer P.M."/>
            <person name="Tritt A."/>
            <person name="Larsen D."/>
            <person name="Krusor M."/>
            <person name="Yao A.I."/>
            <person name="Wu D."/>
            <person name="Madern D."/>
            <person name="Eisen J.A."/>
            <person name="Darling A.E."/>
            <person name="Facciotti M.T."/>
        </authorList>
    </citation>
    <scope>NUCLEOTIDE SEQUENCE [LARGE SCALE GENOMIC DNA]</scope>
    <source>
        <strain evidence="3 4">DSM 8989</strain>
    </source>
</reference>
<keyword evidence="1" id="KW-0472">Membrane</keyword>
<organism evidence="3 4">
    <name type="scientific">Halococcus salifodinae DSM 8989</name>
    <dbReference type="NCBI Taxonomy" id="1227456"/>
    <lineage>
        <taxon>Archaea</taxon>
        <taxon>Methanobacteriati</taxon>
        <taxon>Methanobacteriota</taxon>
        <taxon>Stenosarchaea group</taxon>
        <taxon>Halobacteria</taxon>
        <taxon>Halobacteriales</taxon>
        <taxon>Halococcaceae</taxon>
        <taxon>Halococcus</taxon>
    </lineage>
</organism>
<proteinExistence type="predicted"/>
<feature type="transmembrane region" description="Helical" evidence="1">
    <location>
        <begin position="80"/>
        <end position="101"/>
    </location>
</feature>
<evidence type="ECO:0000313" key="3">
    <source>
        <dbReference type="EMBL" id="EMA55836.1"/>
    </source>
</evidence>
<keyword evidence="1" id="KW-1133">Transmembrane helix</keyword>
<dbReference type="EMBL" id="AOME01000003">
    <property type="protein sequence ID" value="EMA55836.1"/>
    <property type="molecule type" value="Genomic_DNA"/>
</dbReference>
<dbReference type="OrthoDB" id="214467at2157"/>
<accession>M0ND93</accession>
<gene>
    <name evidence="3" type="ORF">C450_00725</name>
</gene>
<keyword evidence="1" id="KW-0812">Transmembrane</keyword>
<dbReference type="PATRIC" id="fig|1227456.3.peg.157"/>
<dbReference type="STRING" id="1227456.C450_00725"/>
<dbReference type="InterPro" id="IPR058363">
    <property type="entry name" value="DUF8050"/>
</dbReference>
<name>M0ND93_9EURY</name>
<dbReference type="Pfam" id="PF26224">
    <property type="entry name" value="DUF8050"/>
    <property type="match status" value="1"/>
</dbReference>
<dbReference type="AlphaFoldDB" id="M0ND93"/>
<sequence>MAGASSGSTASASPATPAPRRRLLVLLALGLVPWTVLVGSEVTLLFSFGLVNANPLHLTPLDDYLRFARGFAALPRYLQAWPVSVGCYLAALASALVGVVWREDPRVTGGLVVLTGLSHATVAVGLSRGIGRLALPLGPVLVLTIAWWCYWPAVRRR</sequence>
<evidence type="ECO:0000259" key="2">
    <source>
        <dbReference type="Pfam" id="PF26224"/>
    </source>
</evidence>
<feature type="transmembrane region" description="Helical" evidence="1">
    <location>
        <begin position="133"/>
        <end position="151"/>
    </location>
</feature>